<evidence type="ECO:0008006" key="4">
    <source>
        <dbReference type="Google" id="ProtNLM"/>
    </source>
</evidence>
<proteinExistence type="predicted"/>
<evidence type="ECO:0000313" key="2">
    <source>
        <dbReference type="EMBL" id="OGG14833.1"/>
    </source>
</evidence>
<dbReference type="AlphaFoldDB" id="A0A1F5ZR20"/>
<feature type="transmembrane region" description="Helical" evidence="1">
    <location>
        <begin position="98"/>
        <end position="118"/>
    </location>
</feature>
<protein>
    <recommendedName>
        <fullName evidence="4">ECF transporter S component</fullName>
    </recommendedName>
</protein>
<organism evidence="2 3">
    <name type="scientific">Candidatus Gottesmanbacteria bacterium RIFCSPHIGHO2_01_FULL_39_10</name>
    <dbReference type="NCBI Taxonomy" id="1798375"/>
    <lineage>
        <taxon>Bacteria</taxon>
        <taxon>Candidatus Gottesmaniibacteriota</taxon>
    </lineage>
</organism>
<accession>A0A1F5ZR20</accession>
<feature type="transmembrane region" description="Helical" evidence="1">
    <location>
        <begin position="138"/>
        <end position="160"/>
    </location>
</feature>
<dbReference type="Proteomes" id="UP000177383">
    <property type="component" value="Unassembled WGS sequence"/>
</dbReference>
<sequence>MKKNQVISIFLFTLLGLIALQIPFTRLLGSSVKFTAFDFIAPTAGAFVGTFPGVISVLIMQFVNYLLHGSQFDIGGIIRLFPTLFAVLYFAKRRPTNILIPVLAIIAFNLNPIGRSAWQYSMFWLIPIAANFFHKNLFLKSLGATFTAHAVGGALWVWTFGLTKEIWLGLIPVVIVERLAMASGITLFYFVFSKAIKFVTNKKYFHFPNISTS</sequence>
<feature type="transmembrane region" description="Helical" evidence="1">
    <location>
        <begin position="166"/>
        <end position="192"/>
    </location>
</feature>
<feature type="transmembrane region" description="Helical" evidence="1">
    <location>
        <begin position="45"/>
        <end position="67"/>
    </location>
</feature>
<keyword evidence="1" id="KW-1133">Transmembrane helix</keyword>
<feature type="transmembrane region" description="Helical" evidence="1">
    <location>
        <begin position="74"/>
        <end position="92"/>
    </location>
</feature>
<evidence type="ECO:0000256" key="1">
    <source>
        <dbReference type="SAM" id="Phobius"/>
    </source>
</evidence>
<name>A0A1F5ZR20_9BACT</name>
<keyword evidence="1" id="KW-0812">Transmembrane</keyword>
<dbReference type="STRING" id="1798375.A2773_07065"/>
<keyword evidence="1" id="KW-0472">Membrane</keyword>
<evidence type="ECO:0000313" key="3">
    <source>
        <dbReference type="Proteomes" id="UP000177383"/>
    </source>
</evidence>
<reference evidence="2 3" key="1">
    <citation type="journal article" date="2016" name="Nat. Commun.">
        <title>Thousands of microbial genomes shed light on interconnected biogeochemical processes in an aquifer system.</title>
        <authorList>
            <person name="Anantharaman K."/>
            <person name="Brown C.T."/>
            <person name="Hug L.A."/>
            <person name="Sharon I."/>
            <person name="Castelle C.J."/>
            <person name="Probst A.J."/>
            <person name="Thomas B.C."/>
            <person name="Singh A."/>
            <person name="Wilkins M.J."/>
            <person name="Karaoz U."/>
            <person name="Brodie E.L."/>
            <person name="Williams K.H."/>
            <person name="Hubbard S.S."/>
            <person name="Banfield J.F."/>
        </authorList>
    </citation>
    <scope>NUCLEOTIDE SEQUENCE [LARGE SCALE GENOMIC DNA]</scope>
</reference>
<gene>
    <name evidence="2" type="ORF">A2773_07065</name>
</gene>
<comment type="caution">
    <text evidence="2">The sequence shown here is derived from an EMBL/GenBank/DDBJ whole genome shotgun (WGS) entry which is preliminary data.</text>
</comment>
<dbReference type="EMBL" id="MFJE01000011">
    <property type="protein sequence ID" value="OGG14833.1"/>
    <property type="molecule type" value="Genomic_DNA"/>
</dbReference>